<dbReference type="InterPro" id="IPR052058">
    <property type="entry name" value="Alcohol_O-acetyltransferase"/>
</dbReference>
<dbReference type="GO" id="GO:0008080">
    <property type="term" value="F:N-acetyltransferase activity"/>
    <property type="evidence" value="ECO:0007669"/>
    <property type="project" value="TreeGrafter"/>
</dbReference>
<proteinExistence type="predicted"/>
<dbReference type="OrthoDB" id="2150604at2759"/>
<gene>
    <name evidence="2" type="primary">ATF1_1</name>
    <name evidence="2" type="ORF">N0V91_010624</name>
</gene>
<keyword evidence="3" id="KW-1185">Reference proteome</keyword>
<evidence type="ECO:0000256" key="1">
    <source>
        <dbReference type="SAM" id="MobiDB-lite"/>
    </source>
</evidence>
<dbReference type="SUPFAM" id="SSF52777">
    <property type="entry name" value="CoA-dependent acyltransferases"/>
    <property type="match status" value="1"/>
</dbReference>
<evidence type="ECO:0000313" key="3">
    <source>
        <dbReference type="Proteomes" id="UP001140510"/>
    </source>
</evidence>
<name>A0A9W9D196_9PLEO</name>
<dbReference type="PANTHER" id="PTHR28037:SF1">
    <property type="entry name" value="ALCOHOL O-ACETYLTRANSFERASE 1-RELATED"/>
    <property type="match status" value="1"/>
</dbReference>
<organism evidence="2 3">
    <name type="scientific">Didymella pomorum</name>
    <dbReference type="NCBI Taxonomy" id="749634"/>
    <lineage>
        <taxon>Eukaryota</taxon>
        <taxon>Fungi</taxon>
        <taxon>Dikarya</taxon>
        <taxon>Ascomycota</taxon>
        <taxon>Pezizomycotina</taxon>
        <taxon>Dothideomycetes</taxon>
        <taxon>Pleosporomycetidae</taxon>
        <taxon>Pleosporales</taxon>
        <taxon>Pleosporineae</taxon>
        <taxon>Didymellaceae</taxon>
        <taxon>Didymella</taxon>
    </lineage>
</organism>
<dbReference type="EMBL" id="JAPEVA010000146">
    <property type="protein sequence ID" value="KAJ4395773.1"/>
    <property type="molecule type" value="Genomic_DNA"/>
</dbReference>
<reference evidence="2" key="1">
    <citation type="submission" date="2022-10" db="EMBL/GenBank/DDBJ databases">
        <title>Tapping the CABI collections for fungal endophytes: first genome assemblies for Collariella, Neodidymelliopsis, Ascochyta clinopodiicola, Didymella pomorum, Didymosphaeria variabile, Neocosmospora piperis and Neocucurbitaria cava.</title>
        <authorList>
            <person name="Hill R."/>
        </authorList>
    </citation>
    <scope>NUCLEOTIDE SEQUENCE</scope>
    <source>
        <strain evidence="2">IMI 355091</strain>
    </source>
</reference>
<dbReference type="Proteomes" id="UP001140510">
    <property type="component" value="Unassembled WGS sequence"/>
</dbReference>
<accession>A0A9W9D196</accession>
<dbReference type="PANTHER" id="PTHR28037">
    <property type="entry name" value="ALCOHOL O-ACETYLTRANSFERASE 1-RELATED"/>
    <property type="match status" value="1"/>
</dbReference>
<dbReference type="Gene3D" id="3.30.559.30">
    <property type="entry name" value="Nonribosomal peptide synthetase, condensation domain"/>
    <property type="match status" value="1"/>
</dbReference>
<dbReference type="AlphaFoldDB" id="A0A9W9D196"/>
<protein>
    <submittedName>
        <fullName evidence="2">Alcohol acetyltransferase</fullName>
    </submittedName>
</protein>
<evidence type="ECO:0000313" key="2">
    <source>
        <dbReference type="EMBL" id="KAJ4395773.1"/>
    </source>
</evidence>
<feature type="region of interest" description="Disordered" evidence="1">
    <location>
        <begin position="231"/>
        <end position="253"/>
    </location>
</feature>
<comment type="caution">
    <text evidence="2">The sequence shown here is derived from an EMBL/GenBank/DDBJ whole genome shotgun (WGS) entry which is preliminary data.</text>
</comment>
<sequence>MVFHEAFLEGLNKDTRVPMKEVERLAHPPSIPLTPALEDLHPMTISWPFFLSAIAGSMMPGYFKRTPWSGAPISQSPPRSMIRNVILSADNTRNFVAWCRDQQTSVTAALSTLLAEAIFQVIDPDAHEITIGMPISLRPVLNLADDQMVNAITNHISTFRRSDALNADGNEDIGQLARRVKAELAREVDKKGADNPIALLKYVSNMHTFFTEKVGTQRETTAEVSNLGVYRPRVRGPGENTVAPTQSSRPEDHANSWTVGRMLFSQSYNHTGPLISLSAVTGGDGCLVMSFTWPVDLETTGLDEDELDGKRYYPKLVPGLMEQFVLIRQGEEEVVRIPDRQAIAVFVANHVIDQEIEEQEETNV</sequence>